<dbReference type="Proteomes" id="UP000076400">
    <property type="component" value="Unassembled WGS sequence"/>
</dbReference>
<gene>
    <name evidence="1" type="ORF">AUP43_16655</name>
</gene>
<accession>A0A154WFU7</accession>
<dbReference type="PANTHER" id="PTHR35370:SF1">
    <property type="entry name" value="TYPE VI SECRETION SYSTEM COMPONENT TSSF1"/>
    <property type="match status" value="1"/>
</dbReference>
<dbReference type="STRING" id="580166.AUP43_16655"/>
<dbReference type="InterPro" id="IPR010272">
    <property type="entry name" value="T6SS_TssF"/>
</dbReference>
<comment type="caution">
    <text evidence="1">The sequence shown here is derived from an EMBL/GenBank/DDBJ whole genome shotgun (WGS) entry which is preliminary data.</text>
</comment>
<dbReference type="EMBL" id="LPXN01000031">
    <property type="protein sequence ID" value="KZD12369.1"/>
    <property type="molecule type" value="Genomic_DNA"/>
</dbReference>
<proteinExistence type="predicted"/>
<dbReference type="RefSeq" id="WP_067552500.1">
    <property type="nucleotide sequence ID" value="NZ_LPXN01000031.1"/>
</dbReference>
<dbReference type="AlphaFoldDB" id="A0A154WFU7"/>
<sequence length="595" mass="65500">MTGYDTLLPYFQRELAFLRREGVAFSRRYPQIARRLDIVGDAVTDPDVERLIEAVAFLTGRIQHTIDREFPIIPAALLNILYPQFADPIPSMAIAQFLPPQEAGKLTTGLTVPRGRQFFAGSGAQAVRFRTCYPATIWPIEPTFADFDDSFPDIVLAEKARSLFRLRLRCTGPGFGPLGADRLRLHLAGLTAMTDRLYQMLTSEVQAVYLLPDGDASRRVRLPADSIEPVGFRPEESVLPEQQHGLTGFRLLLELFQFPEKFRFLDVIGLMAAGTATMVDILFPVSVAPPPEIHAEASTFRLGCTPVINLFEQVSQPIRLTQEKLEYLVLPDIGDRAAVEVHSIRSVAAAPDPARQVPWVRPYFGFCGDETAAEQGIYWVARRRPTELAGIPGDEMFLTFIDPSFQPTEPAGQVLYARLACTNRRLAPYLPANQPLQPDEAAVPGAQMLITAPTAPVEPVTDGAVLWRLASQLALGDVSLLAGDAAALRQFLQLYALNVSRADEVLIDAVQGARATPAQMRRSDGATLLRGTDISLSLDDSSRPEGSLYLLMTVLDRALPVFAAANSFTRLSACLLSKPQVWKSWPARLGDRPIL</sequence>
<evidence type="ECO:0000313" key="2">
    <source>
        <dbReference type="Proteomes" id="UP000076400"/>
    </source>
</evidence>
<protein>
    <recommendedName>
        <fullName evidence="3">Type VI secretion system protein ImpG</fullName>
    </recommendedName>
</protein>
<organism evidence="1 2">
    <name type="scientific">Oceanibaculum pacificum</name>
    <dbReference type="NCBI Taxonomy" id="580166"/>
    <lineage>
        <taxon>Bacteria</taxon>
        <taxon>Pseudomonadati</taxon>
        <taxon>Pseudomonadota</taxon>
        <taxon>Alphaproteobacteria</taxon>
        <taxon>Rhodospirillales</taxon>
        <taxon>Oceanibaculaceae</taxon>
        <taxon>Oceanibaculum</taxon>
    </lineage>
</organism>
<dbReference type="NCBIfam" id="TIGR03359">
    <property type="entry name" value="VI_chp_6"/>
    <property type="match status" value="1"/>
</dbReference>
<dbReference type="PIRSF" id="PIRSF028304">
    <property type="entry name" value="UCP028304"/>
    <property type="match status" value="1"/>
</dbReference>
<reference evidence="1 2" key="1">
    <citation type="submission" date="2015-12" db="EMBL/GenBank/DDBJ databases">
        <title>Genome sequence of Oceanibaculum pacificum MCCC 1A02656.</title>
        <authorList>
            <person name="Lu L."/>
            <person name="Lai Q."/>
            <person name="Shao Z."/>
            <person name="Qian P."/>
        </authorList>
    </citation>
    <scope>NUCLEOTIDE SEQUENCE [LARGE SCALE GENOMIC DNA]</scope>
    <source>
        <strain evidence="1 2">MCCC 1A02656</strain>
    </source>
</reference>
<evidence type="ECO:0000313" key="1">
    <source>
        <dbReference type="EMBL" id="KZD12369.1"/>
    </source>
</evidence>
<dbReference type="PANTHER" id="PTHR35370">
    <property type="entry name" value="CYTOPLASMIC PROTEIN-RELATED-RELATED"/>
    <property type="match status" value="1"/>
</dbReference>
<name>A0A154WFU7_9PROT</name>
<evidence type="ECO:0008006" key="3">
    <source>
        <dbReference type="Google" id="ProtNLM"/>
    </source>
</evidence>
<dbReference type="OrthoDB" id="9763676at2"/>
<dbReference type="Pfam" id="PF05947">
    <property type="entry name" value="T6SS_TssF"/>
    <property type="match status" value="1"/>
</dbReference>
<keyword evidence="2" id="KW-1185">Reference proteome</keyword>